<evidence type="ECO:0000313" key="4">
    <source>
        <dbReference type="Proteomes" id="UP001515480"/>
    </source>
</evidence>
<dbReference type="InterPro" id="IPR019734">
    <property type="entry name" value="TPR_rpt"/>
</dbReference>
<proteinExistence type="predicted"/>
<feature type="region of interest" description="Disordered" evidence="2">
    <location>
        <begin position="389"/>
        <end position="413"/>
    </location>
</feature>
<feature type="compositionally biased region" description="Acidic residues" evidence="2">
    <location>
        <begin position="571"/>
        <end position="582"/>
    </location>
</feature>
<name>A0AB34IJJ6_PRYPA</name>
<dbReference type="Pfam" id="PF13181">
    <property type="entry name" value="TPR_8"/>
    <property type="match status" value="2"/>
</dbReference>
<feature type="repeat" description="TPR" evidence="1">
    <location>
        <begin position="324"/>
        <end position="357"/>
    </location>
</feature>
<evidence type="ECO:0000313" key="3">
    <source>
        <dbReference type="EMBL" id="KAL1500065.1"/>
    </source>
</evidence>
<dbReference type="SUPFAM" id="SSF48452">
    <property type="entry name" value="TPR-like"/>
    <property type="match status" value="2"/>
</dbReference>
<dbReference type="InterPro" id="IPR011990">
    <property type="entry name" value="TPR-like_helical_dom_sf"/>
</dbReference>
<protein>
    <submittedName>
        <fullName evidence="3">Uncharacterized protein</fullName>
    </submittedName>
</protein>
<gene>
    <name evidence="3" type="ORF">AB1Y20_012741</name>
</gene>
<dbReference type="AlphaFoldDB" id="A0AB34IJJ6"/>
<dbReference type="Gene3D" id="1.25.40.10">
    <property type="entry name" value="Tetratricopeptide repeat domain"/>
    <property type="match status" value="3"/>
</dbReference>
<reference evidence="3 4" key="1">
    <citation type="journal article" date="2024" name="Science">
        <title>Giant polyketide synthase enzymes in the biosynthesis of giant marine polyether toxins.</title>
        <authorList>
            <person name="Fallon T.R."/>
            <person name="Shende V.V."/>
            <person name="Wierzbicki I.H."/>
            <person name="Pendleton A.L."/>
            <person name="Watervoot N.F."/>
            <person name="Auber R.P."/>
            <person name="Gonzalez D.J."/>
            <person name="Wisecaver J.H."/>
            <person name="Moore B.S."/>
        </authorList>
    </citation>
    <scope>NUCLEOTIDE SEQUENCE [LARGE SCALE GENOMIC DNA]</scope>
    <source>
        <strain evidence="3 4">12B1</strain>
    </source>
</reference>
<organism evidence="3 4">
    <name type="scientific">Prymnesium parvum</name>
    <name type="common">Toxic golden alga</name>
    <dbReference type="NCBI Taxonomy" id="97485"/>
    <lineage>
        <taxon>Eukaryota</taxon>
        <taxon>Haptista</taxon>
        <taxon>Haptophyta</taxon>
        <taxon>Prymnesiophyceae</taxon>
        <taxon>Prymnesiales</taxon>
        <taxon>Prymnesiaceae</taxon>
        <taxon>Prymnesium</taxon>
    </lineage>
</organism>
<evidence type="ECO:0000256" key="1">
    <source>
        <dbReference type="PROSITE-ProRule" id="PRU00339"/>
    </source>
</evidence>
<feature type="region of interest" description="Disordered" evidence="2">
    <location>
        <begin position="547"/>
        <end position="582"/>
    </location>
</feature>
<dbReference type="Proteomes" id="UP001515480">
    <property type="component" value="Unassembled WGS sequence"/>
</dbReference>
<feature type="compositionally biased region" description="Basic and acidic residues" evidence="2">
    <location>
        <begin position="555"/>
        <end position="570"/>
    </location>
</feature>
<dbReference type="GO" id="GO:0006383">
    <property type="term" value="P:transcription by RNA polymerase III"/>
    <property type="evidence" value="ECO:0007669"/>
    <property type="project" value="InterPro"/>
</dbReference>
<dbReference type="PROSITE" id="PS50005">
    <property type="entry name" value="TPR"/>
    <property type="match status" value="1"/>
</dbReference>
<keyword evidence="1" id="KW-0802">TPR repeat</keyword>
<evidence type="ECO:0000256" key="2">
    <source>
        <dbReference type="SAM" id="MobiDB-lite"/>
    </source>
</evidence>
<dbReference type="InterPro" id="IPR039340">
    <property type="entry name" value="Tfc4/TFIIIC-102/Sfc4"/>
</dbReference>
<dbReference type="Pfam" id="PF14559">
    <property type="entry name" value="TPR_19"/>
    <property type="match status" value="1"/>
</dbReference>
<feature type="compositionally biased region" description="Basic and acidic residues" evidence="2">
    <location>
        <begin position="393"/>
        <end position="413"/>
    </location>
</feature>
<dbReference type="SMART" id="SM00028">
    <property type="entry name" value="TPR"/>
    <property type="match status" value="7"/>
</dbReference>
<dbReference type="EMBL" id="JBGBPQ010000024">
    <property type="protein sequence ID" value="KAL1500065.1"/>
    <property type="molecule type" value="Genomic_DNA"/>
</dbReference>
<keyword evidence="4" id="KW-1185">Reference proteome</keyword>
<dbReference type="PANTHER" id="PTHR23082">
    <property type="entry name" value="TRANSCRIPTION INITIATION FACTOR IIIC TFIIIC , POLYPEPTIDE 3-RELATED"/>
    <property type="match status" value="1"/>
</dbReference>
<comment type="caution">
    <text evidence="3">The sequence shown here is derived from an EMBL/GenBank/DDBJ whole genome shotgun (WGS) entry which is preliminary data.</text>
</comment>
<dbReference type="GO" id="GO:0000127">
    <property type="term" value="C:transcription factor TFIIIC complex"/>
    <property type="evidence" value="ECO:0007669"/>
    <property type="project" value="TreeGrafter"/>
</dbReference>
<dbReference type="PANTHER" id="PTHR23082:SF0">
    <property type="entry name" value="GENERAL TRANSCRIPTION FACTOR 3C POLYPEPTIDE 3"/>
    <property type="match status" value="1"/>
</dbReference>
<sequence>MAAKMTPQVQRLLGDAMMHHIHREFQQAVPLLLQIIRLAPNLAQPYQTLGLIYEELQQHSKSIKLFIMAAHVSKRDSHQWKQLVVMATKHGELQQALFCVGRVLALNPNDADAMWERVMLLGAAGELKKAAAALQAMHVKMPTNAQVVLQLARSLYKLGQPARAEKLLEGMLRSSAKATARGSSGVLAEASSGAVSSDKAEGGTGGVTLFSRLHCLNMLLELYMERGRYDEALKQIEQVTTELKADRSSWNPPVELCVKKGVCLAYLGDTAAALALWEALFARVDRLVAYADQLFEVAFCLLQMREWARSLAIYTELTETSYRDSVHFPQGRCLLELGRTHEAAEAFTRAFELDPTDTENTLAITELLALRGRPADALVFLERHALEASQRQHTVDGNEPRDGKTDPSAPHEDATCATQFGPEVERELEATLGGGLHAELLGAAETDLDTELDVDLGSETGGAAGLMTGSKRGIFRRGAAPNTLANDARFKLVRGFALAALGNHEEAVQMLLPIAEECHRSSDEYGWQRDDSVRRYRRKRRRVYHADEMTDAEGSEIRSEDSGGANKDESAGEEGEEPSGEEAEACVLEAIGMVRYLHVVAQVAGSLVALGRHHAAFGMVSRVLDGARHDVHEGDGIAHDGAHESRLEGGASSTEASDYWMLCATCVRLAFACGEWTAAYQHARNLCVQRPHSWMGWTLLYSVSAKENQRGLDERWLLRTLLRRPSADQVAVGVAHKSLLSRSLKSAMAEYLQLLARYPNEPMLALCAAVTQLQLMSSRTNKHRGHSTLLGFGWLEEYSKSRDEQEVAYNLGRAHHHLGLLHLAAADYERVLQISAQRKRHPEIAIGANKDDLAREAAHNLARICLASGTKALARKLIRSLPL</sequence>
<accession>A0AB34IJJ6</accession>